<sequence>MNEVNELFTKENVEKIYVPDIVKDDLLSIIEEKLKKAGFYYRVAYRVKAPDSMLDKLILKDYRRPGTENQDKKMQDLIGIRIILYYADDVEIVKNFLDTIFSMPGVWNTTEANEYEFRAMKINGIFKLPGYLSKTIVNPELGDYVDDTFEIQVRTNSFEGWHEIEHDMRYKGSAFGTGNEALARKMNSILATLELCDDSVVGLIEDLGHQHYKDRKWNYMLRCHYRLKFTREPLHPYIEEIFDEDTELAKKFYKFKREPLLRQLWDNTGDKGPEITVNNIVKIVNQIGPEDERLKEAFVKIEHEKKQETESVAKRRRFEPFKQLGSFMVFKADTYIDLSNLAMPDAFRKATGYIYSWVKSRYEDVFTDLPESAETYVNAEPGYSVNLSYDAENVYFSEKTTHLDTKIPTRVWISEAVICREGDRLKFTVSNRYAEPADRYRDNENVLFSRPNFFGEIADNIGIVDVERMRESVRYVEDSKDYDDLTTLIAEEERTFPVIVFMASDGRWLDKFDMNYFAYLVGYYAHIKMIRSPYESRKFAKDYGLKIDECADSITVFYPGREPYTSYKTDIFHTTFEVIKVEKRKYWNENGCRAYRRKLVSEIRENNVL</sequence>
<dbReference type="Proteomes" id="UP000481964">
    <property type="component" value="Unassembled WGS sequence"/>
</dbReference>
<reference evidence="3 5" key="1">
    <citation type="submission" date="2015-09" db="EMBL/GenBank/DDBJ databases">
        <authorList>
            <consortium name="Pathogen Informatics"/>
        </authorList>
    </citation>
    <scope>NUCLEOTIDE SEQUENCE [LARGE SCALE GENOMIC DNA]</scope>
    <source>
        <strain evidence="3 5">2789STDY5834875</strain>
    </source>
</reference>
<proteinExistence type="predicted"/>
<accession>A0A174YJR6</accession>
<dbReference type="Pfam" id="PF04607">
    <property type="entry name" value="RelA_SpoT"/>
    <property type="match status" value="1"/>
</dbReference>
<dbReference type="PANTHER" id="PTHR41773:SF1">
    <property type="entry name" value="RELA_SPOT DOMAIN-CONTAINING PROTEIN"/>
    <property type="match status" value="1"/>
</dbReference>
<evidence type="ECO:0000313" key="6">
    <source>
        <dbReference type="Proteomes" id="UP000481964"/>
    </source>
</evidence>
<dbReference type="EMBL" id="CZBU01000001">
    <property type="protein sequence ID" value="CUQ75375.1"/>
    <property type="molecule type" value="Genomic_DNA"/>
</dbReference>
<dbReference type="Proteomes" id="UP000095621">
    <property type="component" value="Unassembled WGS sequence"/>
</dbReference>
<evidence type="ECO:0000313" key="4">
    <source>
        <dbReference type="EMBL" id="MSC56773.1"/>
    </source>
</evidence>
<dbReference type="PANTHER" id="PTHR41773">
    <property type="entry name" value="GTP PYROPHOSPHATASE-RELATED"/>
    <property type="match status" value="1"/>
</dbReference>
<dbReference type="SMART" id="SM00954">
    <property type="entry name" value="RelA_SpoT"/>
    <property type="match status" value="1"/>
</dbReference>
<dbReference type="RefSeq" id="WP_055214389.1">
    <property type="nucleotide sequence ID" value="NZ_CZBU01000001.1"/>
</dbReference>
<dbReference type="GO" id="GO:0015970">
    <property type="term" value="P:guanosine tetraphosphate biosynthetic process"/>
    <property type="evidence" value="ECO:0007669"/>
    <property type="project" value="UniProtKB-UniPathway"/>
</dbReference>
<evidence type="ECO:0000313" key="5">
    <source>
        <dbReference type="Proteomes" id="UP000095621"/>
    </source>
</evidence>
<dbReference type="UniPathway" id="UPA00908">
    <property type="reaction ID" value="UER00884"/>
</dbReference>
<name>A0A174YJR6_9FIRM</name>
<gene>
    <name evidence="3" type="ORF">ERS852490_00476</name>
    <name evidence="4" type="ORF">GKE48_04790</name>
</gene>
<dbReference type="AlphaFoldDB" id="A0A174YJR6"/>
<dbReference type="InterPro" id="IPR043519">
    <property type="entry name" value="NT_sf"/>
</dbReference>
<evidence type="ECO:0000313" key="3">
    <source>
        <dbReference type="EMBL" id="CUQ75375.1"/>
    </source>
</evidence>
<evidence type="ECO:0000259" key="2">
    <source>
        <dbReference type="SMART" id="SM00954"/>
    </source>
</evidence>
<protein>
    <submittedName>
        <fullName evidence="3">Uncharacterized protein conserved in bacteria</fullName>
    </submittedName>
</protein>
<feature type="domain" description="RelA/SpoT" evidence="2">
    <location>
        <begin position="45"/>
        <end position="176"/>
    </location>
</feature>
<dbReference type="Gene3D" id="3.30.460.10">
    <property type="entry name" value="Beta Polymerase, domain 2"/>
    <property type="match status" value="1"/>
</dbReference>
<reference evidence="4 6" key="2">
    <citation type="journal article" date="2019" name="Nat. Med.">
        <title>A library of human gut bacterial isolates paired with longitudinal multiomics data enables mechanistic microbiome research.</title>
        <authorList>
            <person name="Poyet M."/>
            <person name="Groussin M."/>
            <person name="Gibbons S.M."/>
            <person name="Avila-Pacheco J."/>
            <person name="Jiang X."/>
            <person name="Kearney S.M."/>
            <person name="Perrotta A.R."/>
            <person name="Berdy B."/>
            <person name="Zhao S."/>
            <person name="Lieberman T.D."/>
            <person name="Swanson P.K."/>
            <person name="Smith M."/>
            <person name="Roesemann S."/>
            <person name="Alexander J.E."/>
            <person name="Rich S.A."/>
            <person name="Livny J."/>
            <person name="Vlamakis H."/>
            <person name="Clish C."/>
            <person name="Bullock K."/>
            <person name="Deik A."/>
            <person name="Scott J."/>
            <person name="Pierce K.A."/>
            <person name="Xavier R.J."/>
            <person name="Alm E.J."/>
        </authorList>
    </citation>
    <scope>NUCLEOTIDE SEQUENCE [LARGE SCALE GENOMIC DNA]</scope>
    <source>
        <strain evidence="4 6">BIOML-A1</strain>
    </source>
</reference>
<dbReference type="OrthoDB" id="9801824at2"/>
<dbReference type="CDD" id="cd05399">
    <property type="entry name" value="NT_Rel-Spo_like"/>
    <property type="match status" value="1"/>
</dbReference>
<evidence type="ECO:0000256" key="1">
    <source>
        <dbReference type="ARBA" id="ARBA00004976"/>
    </source>
</evidence>
<dbReference type="EMBL" id="WKRD01000003">
    <property type="protein sequence ID" value="MSC56773.1"/>
    <property type="molecule type" value="Genomic_DNA"/>
</dbReference>
<dbReference type="InterPro" id="IPR007685">
    <property type="entry name" value="RelA_SpoT"/>
</dbReference>
<comment type="pathway">
    <text evidence="1">Purine metabolism; ppGpp biosynthesis; ppGpp from GTP: step 1/2.</text>
</comment>
<dbReference type="SUPFAM" id="SSF81301">
    <property type="entry name" value="Nucleotidyltransferase"/>
    <property type="match status" value="1"/>
</dbReference>
<organism evidence="3 5">
    <name type="scientific">Lachnospira eligens</name>
    <dbReference type="NCBI Taxonomy" id="39485"/>
    <lineage>
        <taxon>Bacteria</taxon>
        <taxon>Bacillati</taxon>
        <taxon>Bacillota</taxon>
        <taxon>Clostridia</taxon>
        <taxon>Lachnospirales</taxon>
        <taxon>Lachnospiraceae</taxon>
        <taxon>Lachnospira</taxon>
    </lineage>
</organism>